<name>A0A3G1ZKX8_BPPHH</name>
<keyword evidence="2" id="KW-1185">Reference proteome</keyword>
<evidence type="ECO:0000313" key="2">
    <source>
        <dbReference type="Proteomes" id="UP000277198"/>
    </source>
</evidence>
<evidence type="ECO:0000313" key="1">
    <source>
        <dbReference type="EMBL" id="AYM00342.1"/>
    </source>
</evidence>
<gene>
    <name evidence="1" type="ORF">PhiH1_480</name>
</gene>
<organism evidence="1 2">
    <name type="scientific">Halobacterium phage phiH</name>
    <name type="common">Bacteriophage phi-H</name>
    <dbReference type="NCBI Taxonomy" id="169684"/>
    <lineage>
        <taxon>Viruses</taxon>
        <taxon>Duplodnaviria</taxon>
        <taxon>Heunggongvirae</taxon>
        <taxon>Uroviricota</taxon>
        <taxon>Caudoviricetes</taxon>
        <taxon>Vertoviridae</taxon>
        <taxon>Myohalovirus</taxon>
        <taxon>Myohalovirus spontanei</taxon>
        <taxon>Myohalovirus phiH</taxon>
    </lineage>
</organism>
<dbReference type="EMBL" id="MK002701">
    <property type="protein sequence ID" value="AYM00342.1"/>
    <property type="molecule type" value="Genomic_DNA"/>
</dbReference>
<organismHost>
    <name type="scientific">Halobacterium salinarum</name>
    <name type="common">Halobacterium halobium</name>
    <dbReference type="NCBI Taxonomy" id="2242"/>
</organismHost>
<reference evidence="1 2" key="1">
    <citation type="journal article" date="2018" name="Genes (Basel)">
        <title>Complete Genome Sequence of the Model Halovirus PhiH1 (PhiH1).</title>
        <authorList>
            <person name="Dyall-Smith M."/>
            <person name="Pfeifer F."/>
            <person name="Witte A."/>
            <person name="Oesterhelt D."/>
            <person name="Pfeiffer F."/>
        </authorList>
    </citation>
    <scope>NUCLEOTIDE SEQUENCE [LARGE SCALE GENOMIC DNA]</scope>
    <source>
        <strain evidence="1">Variant phiH1</strain>
    </source>
</reference>
<protein>
    <submittedName>
        <fullName evidence="1">CxxC motif protein</fullName>
    </submittedName>
</protein>
<sequence>MGYDYECDVQIEDVCDIGGDVPALAAQFREATWLNDEFGGLMQDRGYSLHDTITVCPSCTLELLTGSQR</sequence>
<accession>A0A3G1ZKX8</accession>
<dbReference type="Proteomes" id="UP000277198">
    <property type="component" value="Segment"/>
</dbReference>
<proteinExistence type="predicted"/>